<evidence type="ECO:0000313" key="3">
    <source>
        <dbReference type="Proteomes" id="UP000254291"/>
    </source>
</evidence>
<gene>
    <name evidence="2" type="ORF">NCTC10742_04627</name>
</gene>
<sequence>MSSAVAGSLVVAAVVVAFFNAAVVAVGWANKRRQPRPDDRPYLVRTHGPATYATLACIMAFVGAVVVAGAFE</sequence>
<proteinExistence type="predicted"/>
<dbReference type="EMBL" id="UGQM01000001">
    <property type="protein sequence ID" value="STZ45375.1"/>
    <property type="molecule type" value="Genomic_DNA"/>
</dbReference>
<accession>A0A378SSN5</accession>
<keyword evidence="1" id="KW-0812">Transmembrane</keyword>
<evidence type="ECO:0008006" key="4">
    <source>
        <dbReference type="Google" id="ProtNLM"/>
    </source>
</evidence>
<evidence type="ECO:0000256" key="1">
    <source>
        <dbReference type="SAM" id="Phobius"/>
    </source>
</evidence>
<name>A0A378SSN5_9MYCO</name>
<evidence type="ECO:0000313" key="2">
    <source>
        <dbReference type="EMBL" id="STZ45375.1"/>
    </source>
</evidence>
<feature type="transmembrane region" description="Helical" evidence="1">
    <location>
        <begin position="6"/>
        <end position="29"/>
    </location>
</feature>
<organism evidence="2 3">
    <name type="scientific">Mycolicibacterium gilvum</name>
    <dbReference type="NCBI Taxonomy" id="1804"/>
    <lineage>
        <taxon>Bacteria</taxon>
        <taxon>Bacillati</taxon>
        <taxon>Actinomycetota</taxon>
        <taxon>Actinomycetes</taxon>
        <taxon>Mycobacteriales</taxon>
        <taxon>Mycobacteriaceae</taxon>
        <taxon>Mycolicibacterium</taxon>
    </lineage>
</organism>
<dbReference type="Proteomes" id="UP000254291">
    <property type="component" value="Unassembled WGS sequence"/>
</dbReference>
<protein>
    <recommendedName>
        <fullName evidence="4">Transmembrane protein</fullName>
    </recommendedName>
</protein>
<keyword evidence="1" id="KW-1133">Transmembrane helix</keyword>
<feature type="transmembrane region" description="Helical" evidence="1">
    <location>
        <begin position="50"/>
        <end position="71"/>
    </location>
</feature>
<keyword evidence="1" id="KW-0472">Membrane</keyword>
<dbReference type="RefSeq" id="WP_115328255.1">
    <property type="nucleotide sequence ID" value="NZ_JACKST010000092.1"/>
</dbReference>
<reference evidence="2 3" key="1">
    <citation type="submission" date="2018-06" db="EMBL/GenBank/DDBJ databases">
        <authorList>
            <consortium name="Pathogen Informatics"/>
            <person name="Doyle S."/>
        </authorList>
    </citation>
    <scope>NUCLEOTIDE SEQUENCE [LARGE SCALE GENOMIC DNA]</scope>
    <source>
        <strain evidence="2 3">NCTC10742</strain>
    </source>
</reference>
<dbReference type="AlphaFoldDB" id="A0A378SSN5"/>